<keyword evidence="1" id="KW-0175">Coiled coil</keyword>
<gene>
    <name evidence="3" type="ORF">HPP92_024669</name>
</gene>
<dbReference type="Proteomes" id="UP000636800">
    <property type="component" value="Chromosome 13"/>
</dbReference>
<evidence type="ECO:0000313" key="4">
    <source>
        <dbReference type="Proteomes" id="UP000636800"/>
    </source>
</evidence>
<feature type="region of interest" description="Disordered" evidence="2">
    <location>
        <begin position="235"/>
        <end position="257"/>
    </location>
</feature>
<keyword evidence="4" id="KW-1185">Reference proteome</keyword>
<dbReference type="AlphaFoldDB" id="A0A835UBD3"/>
<accession>A0A835UBD3</accession>
<sequence length="257" mass="29797">MGSNDADHRDSESSQIDANRESESSQAETEASVHDVHVVNDGQVLEDHRQNNVPPVDEFSFTNLDEMEFNIRRSCSEITNRISLVDALSGRAPYLDLRRSSMISVDNERHKLENEVDFLRKRLKIIRQGREKLGLSAEHREKETFQLQLLDEISCKLKEFKNVAEPIKNRGRVSLLPPSSKRIFFFMTNTKERYLNDNNKNWNCLRKASKIAIEEMSFSMSCLVDEVEIEEENQRMTRKVSSNGEESVVRRMKTSKN</sequence>
<evidence type="ECO:0000313" key="3">
    <source>
        <dbReference type="EMBL" id="KAG0455377.1"/>
    </source>
</evidence>
<proteinExistence type="predicted"/>
<protein>
    <submittedName>
        <fullName evidence="3">Uncharacterized protein</fullName>
    </submittedName>
</protein>
<evidence type="ECO:0000256" key="2">
    <source>
        <dbReference type="SAM" id="MobiDB-lite"/>
    </source>
</evidence>
<evidence type="ECO:0000256" key="1">
    <source>
        <dbReference type="SAM" id="Coils"/>
    </source>
</evidence>
<feature type="compositionally biased region" description="Basic and acidic residues" evidence="2">
    <location>
        <begin position="1"/>
        <end position="23"/>
    </location>
</feature>
<dbReference type="EMBL" id="JADCNL010000013">
    <property type="protein sequence ID" value="KAG0455377.1"/>
    <property type="molecule type" value="Genomic_DNA"/>
</dbReference>
<feature type="coiled-coil region" evidence="1">
    <location>
        <begin position="102"/>
        <end position="129"/>
    </location>
</feature>
<feature type="region of interest" description="Disordered" evidence="2">
    <location>
        <begin position="1"/>
        <end position="34"/>
    </location>
</feature>
<organism evidence="3 4">
    <name type="scientific">Vanilla planifolia</name>
    <name type="common">Vanilla</name>
    <dbReference type="NCBI Taxonomy" id="51239"/>
    <lineage>
        <taxon>Eukaryota</taxon>
        <taxon>Viridiplantae</taxon>
        <taxon>Streptophyta</taxon>
        <taxon>Embryophyta</taxon>
        <taxon>Tracheophyta</taxon>
        <taxon>Spermatophyta</taxon>
        <taxon>Magnoliopsida</taxon>
        <taxon>Liliopsida</taxon>
        <taxon>Asparagales</taxon>
        <taxon>Orchidaceae</taxon>
        <taxon>Vanilloideae</taxon>
        <taxon>Vanilleae</taxon>
        <taxon>Vanilla</taxon>
    </lineage>
</organism>
<comment type="caution">
    <text evidence="3">The sequence shown here is derived from an EMBL/GenBank/DDBJ whole genome shotgun (WGS) entry which is preliminary data.</text>
</comment>
<name>A0A835UBD3_VANPL</name>
<reference evidence="3 4" key="1">
    <citation type="journal article" date="2020" name="Nat. Food">
        <title>A phased Vanilla planifolia genome enables genetic improvement of flavour and production.</title>
        <authorList>
            <person name="Hasing T."/>
            <person name="Tang H."/>
            <person name="Brym M."/>
            <person name="Khazi F."/>
            <person name="Huang T."/>
            <person name="Chambers A.H."/>
        </authorList>
    </citation>
    <scope>NUCLEOTIDE SEQUENCE [LARGE SCALE GENOMIC DNA]</scope>
    <source>
        <tissue evidence="3">Leaf</tissue>
    </source>
</reference>
<dbReference type="OrthoDB" id="1736866at2759"/>